<feature type="coiled-coil region" evidence="5">
    <location>
        <begin position="38"/>
        <end position="72"/>
    </location>
</feature>
<reference evidence="7" key="1">
    <citation type="submission" date="2020-05" db="EMBL/GenBank/DDBJ databases">
        <authorList>
            <person name="Chiriac C."/>
            <person name="Salcher M."/>
            <person name="Ghai R."/>
            <person name="Kavagutti S V."/>
        </authorList>
    </citation>
    <scope>NUCLEOTIDE SEQUENCE</scope>
</reference>
<dbReference type="GO" id="GO:0008234">
    <property type="term" value="F:cysteine-type peptidase activity"/>
    <property type="evidence" value="ECO:0007669"/>
    <property type="project" value="UniProtKB-KW"/>
</dbReference>
<dbReference type="InterPro" id="IPR038765">
    <property type="entry name" value="Papain-like_cys_pep_sf"/>
</dbReference>
<evidence type="ECO:0000256" key="5">
    <source>
        <dbReference type="SAM" id="Coils"/>
    </source>
</evidence>
<dbReference type="AlphaFoldDB" id="A0A6J7JYN9"/>
<evidence type="ECO:0000256" key="4">
    <source>
        <dbReference type="ARBA" id="ARBA00022807"/>
    </source>
</evidence>
<evidence type="ECO:0000256" key="2">
    <source>
        <dbReference type="ARBA" id="ARBA00022670"/>
    </source>
</evidence>
<protein>
    <submittedName>
        <fullName evidence="7">Unannotated protein</fullName>
    </submittedName>
</protein>
<dbReference type="PANTHER" id="PTHR47053:SF1">
    <property type="entry name" value="MUREIN DD-ENDOPEPTIDASE MEPH-RELATED"/>
    <property type="match status" value="1"/>
</dbReference>
<dbReference type="GO" id="GO:0006508">
    <property type="term" value="P:proteolysis"/>
    <property type="evidence" value="ECO:0007669"/>
    <property type="project" value="UniProtKB-KW"/>
</dbReference>
<sequence>MKLAKTLAQLLSAVLAISLLPLTSAQAAPSLNDVRTKVRILQEQAASAGEAAQQAKVEYQSLTRKLESVQRQAASDAAIVAKFKNSLGAIASEQYKNGAMSSSLELLFSSDPKLFLAAAGSLESVTRKQSLQLKQYSVAKQRLTATSLTVNDKLALAKKAQARYLAQAKAVKDKLASAQKLLNSLSKAERERLARLNDAAESEDKKNSLATAARSNLGSGRGSMALRFSIKQIGDRYVYGAAGPTLWDCSGLTMRAFATAGVSLPHSAAAQARYGKRIPLNKLKPGDLVFFGRNRYISHVGIFISKGLMVNATRPGSTVKIAKFTPNFGSLSFYGATRI</sequence>
<dbReference type="PROSITE" id="PS51935">
    <property type="entry name" value="NLPC_P60"/>
    <property type="match status" value="1"/>
</dbReference>
<feature type="domain" description="NlpC/P60" evidence="6">
    <location>
        <begin position="219"/>
        <end position="339"/>
    </location>
</feature>
<dbReference type="InterPro" id="IPR000064">
    <property type="entry name" value="NLP_P60_dom"/>
</dbReference>
<dbReference type="SUPFAM" id="SSF54001">
    <property type="entry name" value="Cysteine proteinases"/>
    <property type="match status" value="1"/>
</dbReference>
<gene>
    <name evidence="7" type="ORF">UFOPK3828_00240</name>
</gene>
<keyword evidence="3" id="KW-0378">Hydrolase</keyword>
<dbReference type="PANTHER" id="PTHR47053">
    <property type="entry name" value="MUREIN DD-ENDOPEPTIDASE MEPH-RELATED"/>
    <property type="match status" value="1"/>
</dbReference>
<dbReference type="EMBL" id="CAFBNP010000024">
    <property type="protein sequence ID" value="CAB4948486.1"/>
    <property type="molecule type" value="Genomic_DNA"/>
</dbReference>
<organism evidence="7">
    <name type="scientific">freshwater metagenome</name>
    <dbReference type="NCBI Taxonomy" id="449393"/>
    <lineage>
        <taxon>unclassified sequences</taxon>
        <taxon>metagenomes</taxon>
        <taxon>ecological metagenomes</taxon>
    </lineage>
</organism>
<dbReference type="InterPro" id="IPR051202">
    <property type="entry name" value="Peptidase_C40"/>
</dbReference>
<comment type="similarity">
    <text evidence="1">Belongs to the peptidase C40 family.</text>
</comment>
<dbReference type="Gene3D" id="3.90.1720.10">
    <property type="entry name" value="endopeptidase domain like (from Nostoc punctiforme)"/>
    <property type="match status" value="1"/>
</dbReference>
<name>A0A6J7JYN9_9ZZZZ</name>
<keyword evidence="4" id="KW-0788">Thiol protease</keyword>
<accession>A0A6J7JYN9</accession>
<evidence type="ECO:0000256" key="1">
    <source>
        <dbReference type="ARBA" id="ARBA00007074"/>
    </source>
</evidence>
<evidence type="ECO:0000256" key="3">
    <source>
        <dbReference type="ARBA" id="ARBA00022801"/>
    </source>
</evidence>
<proteinExistence type="inferred from homology"/>
<evidence type="ECO:0000313" key="7">
    <source>
        <dbReference type="EMBL" id="CAB4948486.1"/>
    </source>
</evidence>
<keyword evidence="2" id="KW-0645">Protease</keyword>
<dbReference type="Pfam" id="PF00877">
    <property type="entry name" value="NLPC_P60"/>
    <property type="match status" value="1"/>
</dbReference>
<keyword evidence="5" id="KW-0175">Coiled coil</keyword>
<evidence type="ECO:0000259" key="6">
    <source>
        <dbReference type="PROSITE" id="PS51935"/>
    </source>
</evidence>